<comment type="caution">
    <text evidence="4">The sequence shown here is derived from an EMBL/GenBank/DDBJ whole genome shotgun (WGS) entry which is preliminary data.</text>
</comment>
<accession>A0ABS7BWS0</accession>
<keyword evidence="5" id="KW-1185">Reference proteome</keyword>
<proteinExistence type="predicted"/>
<evidence type="ECO:0000313" key="4">
    <source>
        <dbReference type="EMBL" id="MBW7453102.1"/>
    </source>
</evidence>
<protein>
    <submittedName>
        <fullName evidence="4">Extracellular solute-binding protein</fullName>
    </submittedName>
</protein>
<evidence type="ECO:0000313" key="5">
    <source>
        <dbReference type="Proteomes" id="UP001519887"/>
    </source>
</evidence>
<dbReference type="PROSITE" id="PS51257">
    <property type="entry name" value="PROKAR_LIPOPROTEIN"/>
    <property type="match status" value="1"/>
</dbReference>
<evidence type="ECO:0000256" key="1">
    <source>
        <dbReference type="ARBA" id="ARBA00022729"/>
    </source>
</evidence>
<dbReference type="EMBL" id="JAHZIK010000041">
    <property type="protein sequence ID" value="MBW7453102.1"/>
    <property type="molecule type" value="Genomic_DNA"/>
</dbReference>
<keyword evidence="1 3" id="KW-0732">Signal</keyword>
<reference evidence="4 5" key="1">
    <citation type="submission" date="2021-07" db="EMBL/GenBank/DDBJ databases">
        <title>Paenibacillus radiodurans sp. nov., isolated from the southeastern edge of Tengger Desert.</title>
        <authorList>
            <person name="Zhang G."/>
        </authorList>
    </citation>
    <scope>NUCLEOTIDE SEQUENCE [LARGE SCALE GENOMIC DNA]</scope>
    <source>
        <strain evidence="4 5">CCM 7311</strain>
    </source>
</reference>
<sequence>MKKKKRLSMRSMAAVLLVFTLAGMALLSACSSGSNSPSNNTPSTGNTDQTDNNTASQTDNQTGNQTNEPAVEPEKQEEPTSISIMTQFYGEEPPGPDNVVIKEVEKRTNTKLTITWVSPNSYNEKVNVTLASGDMPDLTLIGDNFAQNVRTMVTQGAFWELGSYIKDYPNLNAYPKEAWENTKYQDGKIYAIPRVRGLDGGLASVRKDWLDKLNLPVPKTIDELYKVMQAFTNDDPDGNGKKDSVGLVGSIGADGLGLGSFAPILNAFQGANDGWKVDDSGKLVNMVTDKSTKDALAWLSKAYKEGLIHSDFATLKNTQAREAVMASKAGIAFEAVSAAWVMTEGIRTTNPAGDMLPLVSLTGPGGTPYVGKGVGFNGVFAIPKSVSEEKMKKILAFLDYGASEEGYELGAYGFKDVHFTKDGDFYVQTEQAKKDIVSTSAFGQIFTRYDQYAYAKAPNIPADYYNRNKSIVDEIGKVSVSNPSFGLYSETWTKYRNDFLKKITDLQVKIMLGTEPLDKWDAFTAELLADPNWNKSLEELNDAYHKKAGK</sequence>
<dbReference type="InterPro" id="IPR050490">
    <property type="entry name" value="Bact_solute-bd_prot1"/>
</dbReference>
<dbReference type="PANTHER" id="PTHR43649">
    <property type="entry name" value="ARABINOSE-BINDING PROTEIN-RELATED"/>
    <property type="match status" value="1"/>
</dbReference>
<feature type="compositionally biased region" description="Polar residues" evidence="2">
    <location>
        <begin position="48"/>
        <end position="68"/>
    </location>
</feature>
<feature type="signal peptide" evidence="3">
    <location>
        <begin position="1"/>
        <end position="25"/>
    </location>
</feature>
<dbReference type="CDD" id="cd13580">
    <property type="entry name" value="PBP2_AlgQ_like_1"/>
    <property type="match status" value="1"/>
</dbReference>
<evidence type="ECO:0000256" key="3">
    <source>
        <dbReference type="SAM" id="SignalP"/>
    </source>
</evidence>
<gene>
    <name evidence="4" type="ORF">K0U00_03490</name>
</gene>
<dbReference type="Proteomes" id="UP001519887">
    <property type="component" value="Unassembled WGS sequence"/>
</dbReference>
<dbReference type="RefSeq" id="WP_210039795.1">
    <property type="nucleotide sequence ID" value="NZ_JBHLVU010000008.1"/>
</dbReference>
<name>A0ABS7BWS0_9BACL</name>
<feature type="chain" id="PRO_5047527616" evidence="3">
    <location>
        <begin position="26"/>
        <end position="550"/>
    </location>
</feature>
<dbReference type="PANTHER" id="PTHR43649:SF33">
    <property type="entry name" value="POLYGALACTURONAN_RHAMNOGALACTURONAN-BINDING PROTEIN YTCQ"/>
    <property type="match status" value="1"/>
</dbReference>
<evidence type="ECO:0000256" key="2">
    <source>
        <dbReference type="SAM" id="MobiDB-lite"/>
    </source>
</evidence>
<dbReference type="Gene3D" id="3.40.190.10">
    <property type="entry name" value="Periplasmic binding protein-like II"/>
    <property type="match status" value="2"/>
</dbReference>
<feature type="region of interest" description="Disordered" evidence="2">
    <location>
        <begin position="30"/>
        <end position="79"/>
    </location>
</feature>
<dbReference type="SUPFAM" id="SSF53850">
    <property type="entry name" value="Periplasmic binding protein-like II"/>
    <property type="match status" value="1"/>
</dbReference>
<feature type="compositionally biased region" description="Low complexity" evidence="2">
    <location>
        <begin position="31"/>
        <end position="47"/>
    </location>
</feature>
<organism evidence="4 5">
    <name type="scientific">Paenibacillus sepulcri</name>
    <dbReference type="NCBI Taxonomy" id="359917"/>
    <lineage>
        <taxon>Bacteria</taxon>
        <taxon>Bacillati</taxon>
        <taxon>Bacillota</taxon>
        <taxon>Bacilli</taxon>
        <taxon>Bacillales</taxon>
        <taxon>Paenibacillaceae</taxon>
        <taxon>Paenibacillus</taxon>
    </lineage>
</organism>